<keyword evidence="3" id="KW-1185">Reference proteome</keyword>
<feature type="region of interest" description="Disordered" evidence="1">
    <location>
        <begin position="205"/>
        <end position="224"/>
    </location>
</feature>
<keyword evidence="2" id="KW-0946">Virion</keyword>
<evidence type="ECO:0000256" key="1">
    <source>
        <dbReference type="SAM" id="MobiDB-lite"/>
    </source>
</evidence>
<comment type="caution">
    <text evidence="2">The sequence shown here is derived from an EMBL/GenBank/DDBJ whole genome shotgun (WGS) entry which is preliminary data.</text>
</comment>
<feature type="region of interest" description="Disordered" evidence="1">
    <location>
        <begin position="1"/>
        <end position="27"/>
    </location>
</feature>
<protein>
    <submittedName>
        <fullName evidence="2">Spore coat protein GerQ</fullName>
    </submittedName>
</protein>
<dbReference type="EMBL" id="CAJRAY010000097">
    <property type="protein sequence ID" value="CAG5092760.1"/>
    <property type="molecule type" value="Genomic_DNA"/>
</dbReference>
<dbReference type="Proteomes" id="UP000681526">
    <property type="component" value="Unassembled WGS sequence"/>
</dbReference>
<name>A0ABN7S5E4_THEXY</name>
<evidence type="ECO:0000313" key="2">
    <source>
        <dbReference type="EMBL" id="CAG5092760.1"/>
    </source>
</evidence>
<evidence type="ECO:0000313" key="3">
    <source>
        <dbReference type="Proteomes" id="UP000681526"/>
    </source>
</evidence>
<keyword evidence="2" id="KW-0167">Capsid protein</keyword>
<gene>
    <name evidence="2" type="primary">txxe 2749-gerQ</name>
    <name evidence="2" type="ORF">TXXE_18690</name>
</gene>
<reference evidence="2 3" key="1">
    <citation type="submission" date="2021-04" db="EMBL/GenBank/DDBJ databases">
        <authorList>
            <person name="Rakotoarivonina H."/>
        </authorList>
    </citation>
    <scope>NUCLEOTIDE SEQUENCE [LARGE SCALE GENOMIC DNA]</scope>
    <source>
        <strain evidence="2 3">XE</strain>
    </source>
</reference>
<organism evidence="2 3">
    <name type="scientific">Thermobacillus xylanilyticus</name>
    <dbReference type="NCBI Taxonomy" id="76633"/>
    <lineage>
        <taxon>Bacteria</taxon>
        <taxon>Bacillati</taxon>
        <taxon>Bacillota</taxon>
        <taxon>Bacilli</taxon>
        <taxon>Bacillales</taxon>
        <taxon>Paenibacillaceae</taxon>
        <taxon>Thermobacillus</taxon>
    </lineage>
</organism>
<dbReference type="InterPro" id="IPR014099">
    <property type="entry name" value="Spore_coat_GerQ"/>
</dbReference>
<dbReference type="NCBIfam" id="TIGR02728">
    <property type="entry name" value="spore_gerQ"/>
    <property type="match status" value="1"/>
</dbReference>
<dbReference type="Pfam" id="PF09671">
    <property type="entry name" value="Spore_GerQ"/>
    <property type="match status" value="1"/>
</dbReference>
<accession>A0ABN7S5E4</accession>
<sequence length="224" mass="24300">MSNQSYDENRLGTPYASGMPGTQSPSGWWPTGYPDTAMPYATDMTGVSPFMTTGGFPGMPSDMTGVSPFMTTGGFPGMPTDMTGVSPFMTASGIPSVPSGAGITPTGGSIVTVPQEESYIENILRLNRGKLATVYMTFENNSQWNAKVFRGIIEAAGRDHLILSDPSTGTRYLLLMVNLDYITFQEPINYEYPFQGGIVTQQTPFNTTRENETETDYTDLNTQA</sequence>
<proteinExistence type="predicted"/>
<dbReference type="RefSeq" id="WP_213486673.1">
    <property type="nucleotide sequence ID" value="NZ_CAJRAY010000097.1"/>
</dbReference>